<dbReference type="Gene3D" id="3.30.1330.60">
    <property type="entry name" value="OmpA-like domain"/>
    <property type="match status" value="1"/>
</dbReference>
<comment type="caution">
    <text evidence="8">The sequence shown here is derived from an EMBL/GenBank/DDBJ whole genome shotgun (WGS) entry which is preliminary data.</text>
</comment>
<protein>
    <submittedName>
        <fullName evidence="8">OmpA family protein</fullName>
    </submittedName>
</protein>
<evidence type="ECO:0000256" key="4">
    <source>
        <dbReference type="PROSITE-ProRule" id="PRU00339"/>
    </source>
</evidence>
<accession>A0ABV0D607</accession>
<keyword evidence="2 5" id="KW-0472">Membrane</keyword>
<dbReference type="InterPro" id="IPR006664">
    <property type="entry name" value="OMP_bac"/>
</dbReference>
<keyword evidence="9" id="KW-1185">Reference proteome</keyword>
<dbReference type="Proteomes" id="UP001414441">
    <property type="component" value="Unassembled WGS sequence"/>
</dbReference>
<evidence type="ECO:0000313" key="8">
    <source>
        <dbReference type="EMBL" id="MEN8626100.1"/>
    </source>
</evidence>
<sequence length="318" mass="35463">MNNQCILKVSKSLNKFSAIVFGCTFLAISTNSQAESCNDAKAIEQYNTAISAPDITHKLELLQQATTACSATYEILLELGDAYFENQQLDYAINTYSRTLNRSISDSQAKQANIFMRLMYAYNSKAERLTVNQYARKIQLLKANGMTWDMASEQSYQALYRKNKQQLTEVPVTAEELKIGLNKADEPSNRNLAVIGIDDDTSSSSVQIDMDIKFSSDSSSLTLASKDTLNQIINALNSNSDSIEQIKVIGHTDSKGTNLYNQHLSERRARTVSNYIQEKTPSLYARLISLGMGESELIDTSNSESAHALNRRVVFQIE</sequence>
<evidence type="ECO:0000256" key="5">
    <source>
        <dbReference type="PROSITE-ProRule" id="PRU00473"/>
    </source>
</evidence>
<dbReference type="InterPro" id="IPR006665">
    <property type="entry name" value="OmpA-like"/>
</dbReference>
<evidence type="ECO:0000256" key="1">
    <source>
        <dbReference type="ARBA" id="ARBA00004442"/>
    </source>
</evidence>
<evidence type="ECO:0000259" key="7">
    <source>
        <dbReference type="PROSITE" id="PS51123"/>
    </source>
</evidence>
<dbReference type="InterPro" id="IPR019734">
    <property type="entry name" value="TPR_rpt"/>
</dbReference>
<dbReference type="CDD" id="cd07185">
    <property type="entry name" value="OmpA_C-like"/>
    <property type="match status" value="1"/>
</dbReference>
<dbReference type="InterPro" id="IPR050330">
    <property type="entry name" value="Bact_OuterMem_StrucFunc"/>
</dbReference>
<evidence type="ECO:0000313" key="9">
    <source>
        <dbReference type="Proteomes" id="UP001414441"/>
    </source>
</evidence>
<keyword evidence="3" id="KW-0998">Cell outer membrane</keyword>
<dbReference type="PRINTS" id="PR01021">
    <property type="entry name" value="OMPADOMAIN"/>
</dbReference>
<dbReference type="EMBL" id="JBDLOB010000004">
    <property type="protein sequence ID" value="MEN8626100.1"/>
    <property type="molecule type" value="Genomic_DNA"/>
</dbReference>
<evidence type="ECO:0000256" key="2">
    <source>
        <dbReference type="ARBA" id="ARBA00023136"/>
    </source>
</evidence>
<evidence type="ECO:0000256" key="6">
    <source>
        <dbReference type="SAM" id="SignalP"/>
    </source>
</evidence>
<feature type="domain" description="OmpA-like" evidence="7">
    <location>
        <begin position="201"/>
        <end position="318"/>
    </location>
</feature>
<dbReference type="Pfam" id="PF00691">
    <property type="entry name" value="OmpA"/>
    <property type="match status" value="1"/>
</dbReference>
<evidence type="ECO:0000256" key="3">
    <source>
        <dbReference type="ARBA" id="ARBA00023237"/>
    </source>
</evidence>
<gene>
    <name evidence="8" type="ORF">ABFV72_08755</name>
</gene>
<keyword evidence="6" id="KW-0732">Signal</keyword>
<proteinExistence type="predicted"/>
<comment type="subcellular location">
    <subcellularLocation>
        <location evidence="1">Cell outer membrane</location>
    </subcellularLocation>
</comment>
<feature type="chain" id="PRO_5047103739" evidence="6">
    <location>
        <begin position="35"/>
        <end position="318"/>
    </location>
</feature>
<organism evidence="8 9">
    <name type="scientific">Psychrobacter proteolyticus</name>
    <dbReference type="NCBI Taxonomy" id="147825"/>
    <lineage>
        <taxon>Bacteria</taxon>
        <taxon>Pseudomonadati</taxon>
        <taxon>Pseudomonadota</taxon>
        <taxon>Gammaproteobacteria</taxon>
        <taxon>Moraxellales</taxon>
        <taxon>Moraxellaceae</taxon>
        <taxon>Psychrobacter</taxon>
    </lineage>
</organism>
<dbReference type="PROSITE" id="PS50005">
    <property type="entry name" value="TPR"/>
    <property type="match status" value="1"/>
</dbReference>
<feature type="signal peptide" evidence="6">
    <location>
        <begin position="1"/>
        <end position="34"/>
    </location>
</feature>
<reference evidence="8 9" key="1">
    <citation type="submission" date="2024-05" db="EMBL/GenBank/DDBJ databases">
        <title>Genome sequencing of Marine Estuary Bacteria, Pseudoalteromonas distincta strain FA, Psychrobacter proteolyticus strain EA, and Shewanella baltica strain CA.</title>
        <authorList>
            <person name="Dieffenbach S.A."/>
            <person name="Maclea K.S."/>
        </authorList>
    </citation>
    <scope>NUCLEOTIDE SEQUENCE [LARGE SCALE GENOMIC DNA]</scope>
    <source>
        <strain evidence="8 9">EA</strain>
    </source>
</reference>
<dbReference type="InterPro" id="IPR011990">
    <property type="entry name" value="TPR-like_helical_dom_sf"/>
</dbReference>
<dbReference type="PROSITE" id="PS51123">
    <property type="entry name" value="OMPA_2"/>
    <property type="match status" value="1"/>
</dbReference>
<dbReference type="PANTHER" id="PTHR30329">
    <property type="entry name" value="STATOR ELEMENT OF FLAGELLAR MOTOR COMPLEX"/>
    <property type="match status" value="1"/>
</dbReference>
<dbReference type="RefSeq" id="WP_347163217.1">
    <property type="nucleotide sequence ID" value="NZ_JBDLOB010000004.1"/>
</dbReference>
<dbReference type="Gene3D" id="1.25.40.10">
    <property type="entry name" value="Tetratricopeptide repeat domain"/>
    <property type="match status" value="1"/>
</dbReference>
<dbReference type="SUPFAM" id="SSF103088">
    <property type="entry name" value="OmpA-like"/>
    <property type="match status" value="1"/>
</dbReference>
<feature type="repeat" description="TPR" evidence="4">
    <location>
        <begin position="73"/>
        <end position="106"/>
    </location>
</feature>
<dbReference type="InterPro" id="IPR036737">
    <property type="entry name" value="OmpA-like_sf"/>
</dbReference>
<keyword evidence="4" id="KW-0802">TPR repeat</keyword>
<name>A0ABV0D607_9GAMM</name>
<dbReference type="PANTHER" id="PTHR30329:SF21">
    <property type="entry name" value="LIPOPROTEIN YIAD-RELATED"/>
    <property type="match status" value="1"/>
</dbReference>